<dbReference type="SUPFAM" id="SSF52733">
    <property type="entry name" value="Nicotinate mononucleotide:5,6-dimethylbenzimidazole phosphoribosyltransferase (CobT)"/>
    <property type="match status" value="1"/>
</dbReference>
<dbReference type="GO" id="GO:0008939">
    <property type="term" value="F:nicotinate-nucleotide-dimethylbenzimidazole phosphoribosyltransferase activity"/>
    <property type="evidence" value="ECO:0007669"/>
    <property type="project" value="UniProtKB-UniRule"/>
</dbReference>
<dbReference type="InterPro" id="IPR036087">
    <property type="entry name" value="Nict_dMeBzImd_PRibTrfase_sf"/>
</dbReference>
<evidence type="ECO:0000256" key="3">
    <source>
        <dbReference type="ARBA" id="ARBA00011991"/>
    </source>
</evidence>
<dbReference type="NCBIfam" id="NF000996">
    <property type="entry name" value="PRK00105.1"/>
    <property type="match status" value="1"/>
</dbReference>
<dbReference type="CDD" id="cd02439">
    <property type="entry name" value="DMB-PRT_CobT"/>
    <property type="match status" value="1"/>
</dbReference>
<comment type="catalytic activity">
    <reaction evidence="9 10">
        <text>5,6-dimethylbenzimidazole + nicotinate beta-D-ribonucleotide = alpha-ribazole 5'-phosphate + nicotinate + H(+)</text>
        <dbReference type="Rhea" id="RHEA:11196"/>
        <dbReference type="ChEBI" id="CHEBI:15378"/>
        <dbReference type="ChEBI" id="CHEBI:15890"/>
        <dbReference type="ChEBI" id="CHEBI:32544"/>
        <dbReference type="ChEBI" id="CHEBI:57502"/>
        <dbReference type="ChEBI" id="CHEBI:57918"/>
        <dbReference type="EC" id="2.4.2.21"/>
    </reaction>
</comment>
<keyword evidence="5 10" id="KW-0169">Cobalamin biosynthesis</keyword>
<evidence type="ECO:0000256" key="1">
    <source>
        <dbReference type="ARBA" id="ARBA00005049"/>
    </source>
</evidence>
<dbReference type="AlphaFoldDB" id="A0A9X2T5R1"/>
<dbReference type="InterPro" id="IPR023195">
    <property type="entry name" value="Nict_dMeBzImd_PRibTrfase_N"/>
</dbReference>
<keyword evidence="12" id="KW-1185">Reference proteome</keyword>
<dbReference type="NCBIfam" id="TIGR03160">
    <property type="entry name" value="cobT_DBIPRT"/>
    <property type="match status" value="1"/>
</dbReference>
<evidence type="ECO:0000256" key="10">
    <source>
        <dbReference type="HAMAP-Rule" id="MF_00230"/>
    </source>
</evidence>
<evidence type="ECO:0000313" key="11">
    <source>
        <dbReference type="EMBL" id="MCS0495654.1"/>
    </source>
</evidence>
<dbReference type="GO" id="GO:0009236">
    <property type="term" value="P:cobalamin biosynthetic process"/>
    <property type="evidence" value="ECO:0007669"/>
    <property type="project" value="UniProtKB-UniRule"/>
</dbReference>
<dbReference type="Gene3D" id="3.40.50.10210">
    <property type="match status" value="1"/>
</dbReference>
<dbReference type="EC" id="2.4.2.21" evidence="3 10"/>
<dbReference type="Pfam" id="PF02277">
    <property type="entry name" value="DBI_PRT"/>
    <property type="match status" value="1"/>
</dbReference>
<comment type="similarity">
    <text evidence="2 10">Belongs to the CobT family.</text>
</comment>
<gene>
    <name evidence="10 11" type="primary">cobT</name>
    <name evidence="11" type="ORF">NVS89_11140</name>
</gene>
<organism evidence="11 12">
    <name type="scientific">Ancylobacter mangrovi</name>
    <dbReference type="NCBI Taxonomy" id="2972472"/>
    <lineage>
        <taxon>Bacteria</taxon>
        <taxon>Pseudomonadati</taxon>
        <taxon>Pseudomonadota</taxon>
        <taxon>Alphaproteobacteria</taxon>
        <taxon>Hyphomicrobiales</taxon>
        <taxon>Xanthobacteraceae</taxon>
        <taxon>Ancylobacter</taxon>
    </lineage>
</organism>
<name>A0A9X2T5R1_9HYPH</name>
<comment type="pathway">
    <text evidence="1 10">Nucleoside biosynthesis; alpha-ribazole biosynthesis; alpha-ribazole from 5,6-dimethylbenzimidazole: step 1/2.</text>
</comment>
<sequence>MDQAVAAPGLERFARLAETAPEPDEAAARAVRARQANLTKPPGSLGRLEEIAEWLAAWQGREMPAADRVLVAIFAGNHGVAARGVSAYPAEVTAQMVANFSAGGAAINQLARAFGLALKVVPLDLARPTQDFTLTSAMSEEDCAQAMECGAQALDDEIDLLCIGEMGIGNTTAAAALFHALFGGEAAAWVGPGTGVQGPALQAKVEVVEAAARRARQSSGPGEMPPLGALRQLGGREIAAMAGAILAARHRRVPVLVDGFVATAAAAVVHRMAPGAIDHCLVGHLSAEPAHERAVRAIGKRPLLSLDMRLGEGSGAALAVAVAKAAVATHSGMATFESAAVSRESGAGS</sequence>
<reference evidence="11" key="1">
    <citation type="submission" date="2022-08" db="EMBL/GenBank/DDBJ databases">
        <authorList>
            <person name="Li F."/>
        </authorList>
    </citation>
    <scope>NUCLEOTIDE SEQUENCE</scope>
    <source>
        <strain evidence="11">MQZ15Z-1</strain>
    </source>
</reference>
<protein>
    <recommendedName>
        <fullName evidence="4 10">Nicotinate-nucleotide--dimethylbenzimidazole phosphoribosyltransferase</fullName>
        <shortName evidence="10">NN:DBI PRT</shortName>
        <ecNumber evidence="3 10">2.4.2.21</ecNumber>
    </recommendedName>
    <alternativeName>
        <fullName evidence="8 10">N(1)-alpha-phosphoribosyltransferase</fullName>
    </alternativeName>
</protein>
<dbReference type="HAMAP" id="MF_00230">
    <property type="entry name" value="CobT"/>
    <property type="match status" value="1"/>
</dbReference>
<comment type="caution">
    <text evidence="11">The sequence shown here is derived from an EMBL/GenBank/DDBJ whole genome shotgun (WGS) entry which is preliminary data.</text>
</comment>
<dbReference type="Proteomes" id="UP001151088">
    <property type="component" value="Unassembled WGS sequence"/>
</dbReference>
<dbReference type="RefSeq" id="WP_258732821.1">
    <property type="nucleotide sequence ID" value="NZ_JANTHZ010000004.1"/>
</dbReference>
<comment type="function">
    <text evidence="10">Catalyzes the synthesis of alpha-ribazole-5'-phosphate from nicotinate mononucleotide (NAMN) and 5,6-dimethylbenzimidazole (DMB).</text>
</comment>
<evidence type="ECO:0000256" key="2">
    <source>
        <dbReference type="ARBA" id="ARBA00007110"/>
    </source>
</evidence>
<dbReference type="Gene3D" id="1.10.1610.10">
    <property type="match status" value="1"/>
</dbReference>
<evidence type="ECO:0000256" key="5">
    <source>
        <dbReference type="ARBA" id="ARBA00022573"/>
    </source>
</evidence>
<dbReference type="InterPro" id="IPR017846">
    <property type="entry name" value="Nict_dMeBzImd_PRibTrfase_bact"/>
</dbReference>
<dbReference type="PANTHER" id="PTHR43463:SF1">
    <property type="entry name" value="NICOTINATE-NUCLEOTIDE--DIMETHYLBENZIMIDAZOLE PHOSPHORIBOSYLTRANSFERASE"/>
    <property type="match status" value="1"/>
</dbReference>
<dbReference type="PANTHER" id="PTHR43463">
    <property type="entry name" value="NICOTINATE-NUCLEOTIDE--DIMETHYLBENZIMIDAZOLE PHOSPHORIBOSYLTRANSFERASE"/>
    <property type="match status" value="1"/>
</dbReference>
<proteinExistence type="inferred from homology"/>
<keyword evidence="7 10" id="KW-0808">Transferase</keyword>
<keyword evidence="6 10" id="KW-0328">Glycosyltransferase</keyword>
<evidence type="ECO:0000256" key="6">
    <source>
        <dbReference type="ARBA" id="ARBA00022676"/>
    </source>
</evidence>
<evidence type="ECO:0000256" key="4">
    <source>
        <dbReference type="ARBA" id="ARBA00015486"/>
    </source>
</evidence>
<feature type="active site" description="Proton acceptor" evidence="10">
    <location>
        <position position="312"/>
    </location>
</feature>
<evidence type="ECO:0000313" key="12">
    <source>
        <dbReference type="Proteomes" id="UP001151088"/>
    </source>
</evidence>
<evidence type="ECO:0000256" key="7">
    <source>
        <dbReference type="ARBA" id="ARBA00022679"/>
    </source>
</evidence>
<evidence type="ECO:0000256" key="9">
    <source>
        <dbReference type="ARBA" id="ARBA00047340"/>
    </source>
</evidence>
<dbReference type="InterPro" id="IPR003200">
    <property type="entry name" value="Nict_dMeBzImd_PRibTrfase"/>
</dbReference>
<accession>A0A9X2T5R1</accession>
<evidence type="ECO:0000256" key="8">
    <source>
        <dbReference type="ARBA" id="ARBA00030686"/>
    </source>
</evidence>
<dbReference type="EMBL" id="JANTHZ010000004">
    <property type="protein sequence ID" value="MCS0495654.1"/>
    <property type="molecule type" value="Genomic_DNA"/>
</dbReference>